<evidence type="ECO:0000313" key="2">
    <source>
        <dbReference type="Proteomes" id="UP001501195"/>
    </source>
</evidence>
<dbReference type="EMBL" id="BAABIL010000195">
    <property type="protein sequence ID" value="GAA4974746.1"/>
    <property type="molecule type" value="Genomic_DNA"/>
</dbReference>
<accession>A0ABP9HNS1</accession>
<gene>
    <name evidence="1" type="ORF">GCM10023225_14860</name>
</gene>
<name>A0ABP9HNS1_9ACTN</name>
<evidence type="ECO:0000313" key="1">
    <source>
        <dbReference type="EMBL" id="GAA4974746.1"/>
    </source>
</evidence>
<reference evidence="2" key="1">
    <citation type="journal article" date="2019" name="Int. J. Syst. Evol. Microbiol.">
        <title>The Global Catalogue of Microorganisms (GCM) 10K type strain sequencing project: providing services to taxonomists for standard genome sequencing and annotation.</title>
        <authorList>
            <consortium name="The Broad Institute Genomics Platform"/>
            <consortium name="The Broad Institute Genome Sequencing Center for Infectious Disease"/>
            <person name="Wu L."/>
            <person name="Ma J."/>
        </authorList>
    </citation>
    <scope>NUCLEOTIDE SEQUENCE [LARGE SCALE GENOMIC DNA]</scope>
    <source>
        <strain evidence="2">JCM 18126</strain>
    </source>
</reference>
<proteinExistence type="predicted"/>
<sequence>MAFHLIAYGVDDFIANPTRISAVVLDDLALLAPHLPDEPPVGLALEHLQCHIGLDTLSWARLGARVTSINLFCASTATTRDIAARTGL</sequence>
<keyword evidence="2" id="KW-1185">Reference proteome</keyword>
<comment type="caution">
    <text evidence="1">The sequence shown here is derived from an EMBL/GenBank/DDBJ whole genome shotgun (WGS) entry which is preliminary data.</text>
</comment>
<dbReference type="Proteomes" id="UP001501195">
    <property type="component" value="Unassembled WGS sequence"/>
</dbReference>
<organism evidence="1 2">
    <name type="scientific">Kineococcus glutinatus</name>
    <dbReference type="NCBI Taxonomy" id="1070872"/>
    <lineage>
        <taxon>Bacteria</taxon>
        <taxon>Bacillati</taxon>
        <taxon>Actinomycetota</taxon>
        <taxon>Actinomycetes</taxon>
        <taxon>Kineosporiales</taxon>
        <taxon>Kineosporiaceae</taxon>
        <taxon>Kineococcus</taxon>
    </lineage>
</organism>
<protein>
    <submittedName>
        <fullName evidence="1">Uncharacterized protein</fullName>
    </submittedName>
</protein>
<dbReference type="RefSeq" id="WP_345711803.1">
    <property type="nucleotide sequence ID" value="NZ_BAABIL010000195.1"/>
</dbReference>